<dbReference type="Gene3D" id="2.20.25.80">
    <property type="entry name" value="WRKY domain"/>
    <property type="match status" value="1"/>
</dbReference>
<name>A0AAQ3QNS4_9LILI</name>
<reference evidence="8 9" key="1">
    <citation type="submission" date="2023-10" db="EMBL/GenBank/DDBJ databases">
        <title>Chromosome-scale genome assembly provides insights into flower coloration mechanisms of Canna indica.</title>
        <authorList>
            <person name="Li C."/>
        </authorList>
    </citation>
    <scope>NUCLEOTIDE SEQUENCE [LARGE SCALE GENOMIC DNA]</scope>
    <source>
        <tissue evidence="8">Flower</tissue>
    </source>
</reference>
<dbReference type="AlphaFoldDB" id="A0AAQ3QNS4"/>
<dbReference type="GO" id="GO:0005634">
    <property type="term" value="C:nucleus"/>
    <property type="evidence" value="ECO:0007669"/>
    <property type="project" value="UniProtKB-SubCell"/>
</dbReference>
<dbReference type="SMART" id="SM00774">
    <property type="entry name" value="WRKY"/>
    <property type="match status" value="1"/>
</dbReference>
<dbReference type="SUPFAM" id="SSF118290">
    <property type="entry name" value="WRKY DNA-binding domain"/>
    <property type="match status" value="1"/>
</dbReference>
<gene>
    <name evidence="8" type="ORF">Cni_G28428</name>
</gene>
<evidence type="ECO:0000256" key="6">
    <source>
        <dbReference type="SAM" id="MobiDB-lite"/>
    </source>
</evidence>
<dbReference type="PROSITE" id="PS50811">
    <property type="entry name" value="WRKY"/>
    <property type="match status" value="1"/>
</dbReference>
<sequence length="128" mass="14520">MSAAPPSASSSLGREDDEVFEQESLQLTAASKQPSDGYEWKKYGQKPIKNISKIRSYYKCRNKNCRVKKRVEWPHGDPSNLQITYDGNQHNHRPPPSDLLPCADHLQRASSLQYELGNQVFGTRSNNT</sequence>
<comment type="subcellular location">
    <subcellularLocation>
        <location evidence="1">Nucleus</location>
    </subcellularLocation>
</comment>
<dbReference type="InterPro" id="IPR003657">
    <property type="entry name" value="WRKY_dom"/>
</dbReference>
<evidence type="ECO:0000313" key="9">
    <source>
        <dbReference type="Proteomes" id="UP001327560"/>
    </source>
</evidence>
<dbReference type="InterPro" id="IPR036576">
    <property type="entry name" value="WRKY_dom_sf"/>
</dbReference>
<feature type="compositionally biased region" description="Polar residues" evidence="6">
    <location>
        <begin position="79"/>
        <end position="88"/>
    </location>
</feature>
<feature type="region of interest" description="Disordered" evidence="6">
    <location>
        <begin position="1"/>
        <end position="41"/>
    </location>
</feature>
<evidence type="ECO:0000313" key="8">
    <source>
        <dbReference type="EMBL" id="WOL19626.1"/>
    </source>
</evidence>
<evidence type="ECO:0000259" key="7">
    <source>
        <dbReference type="PROSITE" id="PS50811"/>
    </source>
</evidence>
<proteinExistence type="predicted"/>
<evidence type="ECO:0000256" key="2">
    <source>
        <dbReference type="ARBA" id="ARBA00023015"/>
    </source>
</evidence>
<dbReference type="GO" id="GO:0003700">
    <property type="term" value="F:DNA-binding transcription factor activity"/>
    <property type="evidence" value="ECO:0007669"/>
    <property type="project" value="InterPro"/>
</dbReference>
<dbReference type="Pfam" id="PF03106">
    <property type="entry name" value="WRKY"/>
    <property type="match status" value="1"/>
</dbReference>
<feature type="compositionally biased region" description="Polar residues" evidence="6">
    <location>
        <begin position="23"/>
        <end position="34"/>
    </location>
</feature>
<evidence type="ECO:0000256" key="1">
    <source>
        <dbReference type="ARBA" id="ARBA00004123"/>
    </source>
</evidence>
<keyword evidence="5" id="KW-0539">Nucleus</keyword>
<evidence type="ECO:0000256" key="5">
    <source>
        <dbReference type="ARBA" id="ARBA00023242"/>
    </source>
</evidence>
<keyword evidence="4" id="KW-0804">Transcription</keyword>
<keyword evidence="3" id="KW-0238">DNA-binding</keyword>
<keyword evidence="2" id="KW-0805">Transcription regulation</keyword>
<protein>
    <submittedName>
        <fullName evidence="8">WRKY transcription factor 3 isoform X3</fullName>
    </submittedName>
</protein>
<evidence type="ECO:0000256" key="4">
    <source>
        <dbReference type="ARBA" id="ARBA00023163"/>
    </source>
</evidence>
<feature type="region of interest" description="Disordered" evidence="6">
    <location>
        <begin position="76"/>
        <end position="98"/>
    </location>
</feature>
<keyword evidence="9" id="KW-1185">Reference proteome</keyword>
<dbReference type="PANTHER" id="PTHR31221">
    <property type="entry name" value="WRKY TRANSCRIPTION FACTOR PROTEIN 1-RELATED"/>
    <property type="match status" value="1"/>
</dbReference>
<dbReference type="InterPro" id="IPR044810">
    <property type="entry name" value="WRKY_plant"/>
</dbReference>
<accession>A0AAQ3QNS4</accession>
<feature type="domain" description="WRKY" evidence="7">
    <location>
        <begin position="29"/>
        <end position="95"/>
    </location>
</feature>
<organism evidence="8 9">
    <name type="scientific">Canna indica</name>
    <name type="common">Indian-shot</name>
    <dbReference type="NCBI Taxonomy" id="4628"/>
    <lineage>
        <taxon>Eukaryota</taxon>
        <taxon>Viridiplantae</taxon>
        <taxon>Streptophyta</taxon>
        <taxon>Embryophyta</taxon>
        <taxon>Tracheophyta</taxon>
        <taxon>Spermatophyta</taxon>
        <taxon>Magnoliopsida</taxon>
        <taxon>Liliopsida</taxon>
        <taxon>Zingiberales</taxon>
        <taxon>Cannaceae</taxon>
        <taxon>Canna</taxon>
    </lineage>
</organism>
<dbReference type="GO" id="GO:0043565">
    <property type="term" value="F:sequence-specific DNA binding"/>
    <property type="evidence" value="ECO:0007669"/>
    <property type="project" value="InterPro"/>
</dbReference>
<dbReference type="Proteomes" id="UP001327560">
    <property type="component" value="Chromosome 9"/>
</dbReference>
<dbReference type="EMBL" id="CP136898">
    <property type="protein sequence ID" value="WOL19626.1"/>
    <property type="molecule type" value="Genomic_DNA"/>
</dbReference>
<dbReference type="PANTHER" id="PTHR31221:SF261">
    <property type="entry name" value="OS03G0657400 PROTEIN"/>
    <property type="match status" value="1"/>
</dbReference>
<evidence type="ECO:0000256" key="3">
    <source>
        <dbReference type="ARBA" id="ARBA00023125"/>
    </source>
</evidence>
<feature type="compositionally biased region" description="Low complexity" evidence="6">
    <location>
        <begin position="1"/>
        <end position="11"/>
    </location>
</feature>